<accession>D2TXQ1</accession>
<evidence type="ECO:0000313" key="7">
    <source>
        <dbReference type="Proteomes" id="UP001177592"/>
    </source>
</evidence>
<dbReference type="EMBL" id="CP038613">
    <property type="protein sequence ID" value="QBY44502.1"/>
    <property type="molecule type" value="Genomic_DNA"/>
</dbReference>
<dbReference type="Proteomes" id="UP001177597">
    <property type="component" value="Chromosome"/>
</dbReference>
<evidence type="ECO:0000313" key="3">
    <source>
        <dbReference type="EMBL" id="WGL96708.1"/>
    </source>
</evidence>
<dbReference type="RefSeq" id="WP_026822316.1">
    <property type="nucleotide sequence ID" value="NZ_CP038613.1"/>
</dbReference>
<evidence type="ECO:0000313" key="6">
    <source>
        <dbReference type="Proteomes" id="UP000295134"/>
    </source>
</evidence>
<evidence type="ECO:0000313" key="1">
    <source>
        <dbReference type="EMBL" id="CBA72172.1"/>
    </source>
</evidence>
<reference evidence="2 6" key="2">
    <citation type="submission" date="2019-03" db="EMBL/GenBank/DDBJ databases">
        <title>Long-read sequencing reveals hyperdense prophage content in a complex bacterial symbiont genome.</title>
        <authorList>
            <person name="Frost C.L."/>
            <person name="Siozios S."/>
            <person name="Nadal-Jimenez P."/>
            <person name="Brockhurst M.A."/>
            <person name="King K.C."/>
            <person name="Darby A.C."/>
            <person name="Hurst G.D.D."/>
        </authorList>
    </citation>
    <scope>NUCLEOTIDE SEQUENCE [LARGE SCALE GENOMIC DNA]</scope>
    <source>
        <strain evidence="2 6">FIN</strain>
    </source>
</reference>
<sequence>MLIKPVTLKNASYSESVISSQPFNGRSVSVDRQVNQSRGQLSALMLDLTIQQQQHLARLQQGDHPSLATRHIEVL</sequence>
<dbReference type="GeneID" id="96878070"/>
<dbReference type="EMBL" id="CP123504">
    <property type="protein sequence ID" value="WGM00735.1"/>
    <property type="molecule type" value="Genomic_DNA"/>
</dbReference>
<dbReference type="AlphaFoldDB" id="D2TXQ1"/>
<dbReference type="Proteomes" id="UP000295134">
    <property type="component" value="Chromosome"/>
</dbReference>
<name>D2TXQ1_9GAMM</name>
<evidence type="ECO:0000313" key="5">
    <source>
        <dbReference type="EMBL" id="WGM04762.1"/>
    </source>
</evidence>
<protein>
    <submittedName>
        <fullName evidence="1">ExcE-like</fullName>
    </submittedName>
</protein>
<dbReference type="Proteomes" id="UP001177595">
    <property type="component" value="Chromosome"/>
</dbReference>
<reference evidence="3" key="3">
    <citation type="submission" date="2023-04" db="EMBL/GenBank/DDBJ databases">
        <title>Genome dynamics across the evolutionary transition to endosymbiosis.</title>
        <authorList>
            <person name="Siozios S."/>
            <person name="Nadal-Jimenez P."/>
            <person name="Azagi T."/>
            <person name="Sprong H."/>
            <person name="Frost C.L."/>
            <person name="Parratt S.R."/>
            <person name="Taylor G."/>
            <person name="Brettell L."/>
            <person name="Lew K.C."/>
            <person name="Croft L."/>
            <person name="King K.C."/>
            <person name="Brockhurst M.A."/>
            <person name="Hypsa V."/>
            <person name="Novakova E."/>
            <person name="Darby A.C."/>
            <person name="Hurst G.D.D."/>
        </authorList>
    </citation>
    <scope>NUCLEOTIDE SEQUENCE</scope>
    <source>
        <strain evidence="3">AIh</strain>
        <strain evidence="5">ANv_CAN</strain>
        <strain evidence="4">APv</strain>
    </source>
</reference>
<evidence type="ECO:0000313" key="4">
    <source>
        <dbReference type="EMBL" id="WGM00735.1"/>
    </source>
</evidence>
<dbReference type="Proteomes" id="UP001177592">
    <property type="component" value="Chromosome"/>
</dbReference>
<proteinExistence type="predicted"/>
<dbReference type="EMBL" id="CP123523">
    <property type="protein sequence ID" value="WGM04762.1"/>
    <property type="molecule type" value="Genomic_DNA"/>
</dbReference>
<organism evidence="1">
    <name type="scientific">Arsenophonus nasoniae</name>
    <name type="common">son-killer infecting Nasonia vitripennis</name>
    <dbReference type="NCBI Taxonomy" id="638"/>
    <lineage>
        <taxon>Bacteria</taxon>
        <taxon>Pseudomonadati</taxon>
        <taxon>Pseudomonadota</taxon>
        <taxon>Gammaproteobacteria</taxon>
        <taxon>Enterobacterales</taxon>
        <taxon>Morganellaceae</taxon>
        <taxon>Arsenophonus</taxon>
    </lineage>
</organism>
<dbReference type="EMBL" id="FN545174">
    <property type="protein sequence ID" value="CBA72172.1"/>
    <property type="molecule type" value="Genomic_DNA"/>
</dbReference>
<gene>
    <name evidence="1" type="primary">excE</name>
    <name evidence="1" type="ORF">ARN_08791</name>
    <name evidence="2" type="ORF">ArsFIN_30880</name>
    <name evidence="3" type="ORF">QE207_09340</name>
    <name evidence="4" type="ORF">QE210_12845</name>
    <name evidence="5" type="ORF">QE258_14315</name>
</gene>
<dbReference type="KEGG" id="ans:ArsFIN_30880"/>
<dbReference type="EMBL" id="CP123498">
    <property type="protein sequence ID" value="WGL96708.1"/>
    <property type="molecule type" value="Genomic_DNA"/>
</dbReference>
<reference evidence="1" key="1">
    <citation type="journal article" date="2010" name="Insect Mol. Biol.">
        <title>The draft genome sequence of Arsenophonus nasoniae, son-killer bacterium of Nasonia vitripennis, reveals genes associated with virulence and symbiosis.</title>
        <authorList>
            <person name="Wilkes T."/>
            <person name="Darby A.C."/>
            <person name="Choi J."/>
            <person name="Colborne J.K."/>
            <person name="Werren J.H."/>
            <person name="Hurst G.D.D."/>
        </authorList>
    </citation>
    <scope>NUCLEOTIDE SEQUENCE</scope>
</reference>
<evidence type="ECO:0000313" key="2">
    <source>
        <dbReference type="EMBL" id="QBY44502.1"/>
    </source>
</evidence>
<keyword evidence="7" id="KW-1185">Reference proteome</keyword>